<dbReference type="GO" id="GO:2000253">
    <property type="term" value="P:positive regulation of feeding behavior"/>
    <property type="evidence" value="ECO:0007669"/>
    <property type="project" value="TreeGrafter"/>
</dbReference>
<keyword evidence="3 12" id="KW-0732">Signal</keyword>
<keyword evidence="5" id="KW-0333">Golgi apparatus</keyword>
<dbReference type="Gene3D" id="4.10.760.10">
    <property type="entry name" value="Agouti domain"/>
    <property type="match status" value="1"/>
</dbReference>
<keyword evidence="2" id="KW-0964">Secreted</keyword>
<dbReference type="PANTHER" id="PTHR16551:SF4">
    <property type="entry name" value="AGOUTI-RELATED PROTEIN"/>
    <property type="match status" value="1"/>
</dbReference>
<dbReference type="InterPro" id="IPR027300">
    <property type="entry name" value="Agouti_dom"/>
</dbReference>
<feature type="disulfide bond" evidence="11">
    <location>
        <begin position="121"/>
        <end position="128"/>
    </location>
</feature>
<feature type="disulfide bond" evidence="11">
    <location>
        <begin position="98"/>
        <end position="113"/>
    </location>
</feature>
<organism evidence="14 15">
    <name type="scientific">Paramormyrops kingsleyae</name>
    <dbReference type="NCBI Taxonomy" id="1676925"/>
    <lineage>
        <taxon>Eukaryota</taxon>
        <taxon>Metazoa</taxon>
        <taxon>Chordata</taxon>
        <taxon>Craniata</taxon>
        <taxon>Vertebrata</taxon>
        <taxon>Euteleostomi</taxon>
        <taxon>Actinopterygii</taxon>
        <taxon>Neopterygii</taxon>
        <taxon>Teleostei</taxon>
        <taxon>Osteoglossocephala</taxon>
        <taxon>Osteoglossomorpha</taxon>
        <taxon>Osteoglossiformes</taxon>
        <taxon>Mormyridae</taxon>
        <taxon>Paramormyrops</taxon>
    </lineage>
</organism>
<dbReference type="GO" id="GO:0005615">
    <property type="term" value="C:extracellular space"/>
    <property type="evidence" value="ECO:0007669"/>
    <property type="project" value="TreeGrafter"/>
</dbReference>
<dbReference type="InterPro" id="IPR007733">
    <property type="entry name" value="Agouti"/>
</dbReference>
<dbReference type="PROSITE" id="PS60024">
    <property type="entry name" value="AGOUTI_1"/>
    <property type="match status" value="1"/>
</dbReference>
<dbReference type="GO" id="GO:0008343">
    <property type="term" value="P:adult feeding behavior"/>
    <property type="evidence" value="ECO:0007669"/>
    <property type="project" value="TreeGrafter"/>
</dbReference>
<comment type="function">
    <text evidence="8">Plays a role in weight homeostasis. Involved in the control of feeding behavior through the central melanocortin system. Acts as alpha melanocyte-stimulating hormone antagonist by inhibiting cAMP production mediated by stimulation of melanocortin receptors within the hypothalamus and adrenal gland. Has very low activity with MC5R. Is an inverse agonist for MC3R and MC4R being able to suppress their constitutive activity. It promotes MC3R and MC4R endocytosis in an arrestin-dependent manner.</text>
</comment>
<keyword evidence="4" id="KW-0960">Knottin</keyword>
<dbReference type="SUPFAM" id="SSF57055">
    <property type="entry name" value="Agouti-related protein"/>
    <property type="match status" value="1"/>
</dbReference>
<dbReference type="GO" id="GO:0070996">
    <property type="term" value="F:type 1 melanocortin receptor binding"/>
    <property type="evidence" value="ECO:0007669"/>
    <property type="project" value="TreeGrafter"/>
</dbReference>
<comment type="subcellular location">
    <subcellularLocation>
        <location evidence="7">Golgi apparatus lumen</location>
    </subcellularLocation>
    <subcellularLocation>
        <location evidence="1">Secreted</location>
    </subcellularLocation>
</comment>
<feature type="disulfide bond" evidence="11">
    <location>
        <begin position="116"/>
        <end position="137"/>
    </location>
</feature>
<dbReference type="GO" id="GO:0005184">
    <property type="term" value="F:neuropeptide hormone activity"/>
    <property type="evidence" value="ECO:0007669"/>
    <property type="project" value="TreeGrafter"/>
</dbReference>
<dbReference type="PROSITE" id="PS51150">
    <property type="entry name" value="AGOUTI_2"/>
    <property type="match status" value="1"/>
</dbReference>
<dbReference type="GO" id="GO:0007218">
    <property type="term" value="P:neuropeptide signaling pathway"/>
    <property type="evidence" value="ECO:0007669"/>
    <property type="project" value="TreeGrafter"/>
</dbReference>
<feature type="disulfide bond" evidence="11">
    <location>
        <begin position="112"/>
        <end position="130"/>
    </location>
</feature>
<feature type="chain" id="PRO_5017354064" description="Agouti-related protein" evidence="12">
    <location>
        <begin position="21"/>
        <end position="140"/>
    </location>
</feature>
<evidence type="ECO:0000256" key="2">
    <source>
        <dbReference type="ARBA" id="ARBA00022525"/>
    </source>
</evidence>
<keyword evidence="15" id="KW-1185">Reference proteome</keyword>
<evidence type="ECO:0000256" key="8">
    <source>
        <dbReference type="ARBA" id="ARBA00056588"/>
    </source>
</evidence>
<dbReference type="GO" id="GO:0009755">
    <property type="term" value="P:hormone-mediated signaling pathway"/>
    <property type="evidence" value="ECO:0007669"/>
    <property type="project" value="InterPro"/>
</dbReference>
<keyword evidence="6 11" id="KW-1015">Disulfide bond</keyword>
<dbReference type="GeneTree" id="ENSGT00940000178557"/>
<evidence type="ECO:0000256" key="9">
    <source>
        <dbReference type="ARBA" id="ARBA00065157"/>
    </source>
</evidence>
<reference evidence="14" key="2">
    <citation type="submission" date="2025-09" db="UniProtKB">
        <authorList>
            <consortium name="Ensembl"/>
        </authorList>
    </citation>
    <scope>IDENTIFICATION</scope>
</reference>
<dbReference type="Ensembl" id="ENSPKIT00000003411.1">
    <property type="protein sequence ID" value="ENSPKIP00000022740.1"/>
    <property type="gene ID" value="ENSPKIG00000006632.1"/>
</dbReference>
<evidence type="ECO:0000313" key="14">
    <source>
        <dbReference type="Ensembl" id="ENSPKIP00000022740.1"/>
    </source>
</evidence>
<dbReference type="SMART" id="SM00792">
    <property type="entry name" value="Agouti"/>
    <property type="match status" value="1"/>
</dbReference>
<dbReference type="Proteomes" id="UP000261540">
    <property type="component" value="Unplaced"/>
</dbReference>
<dbReference type="InterPro" id="IPR036836">
    <property type="entry name" value="Agouti_dom_sf"/>
</dbReference>
<sequence length="140" mass="15904">MWNSVLLCWWAFHAFQLAAGAVHSSATAEEHQPDLLKTVRESAFLSDVGKGSFSRYENFGPVTDEELMVDKAGDYDEEEDVSEAISLQNRAIRSPRRCFRHQESCLGHQLPCCDPCDTCYCRFFNAICYCRRISQACLHG</sequence>
<evidence type="ECO:0000256" key="4">
    <source>
        <dbReference type="ARBA" id="ARBA00022854"/>
    </source>
</evidence>
<evidence type="ECO:0000256" key="3">
    <source>
        <dbReference type="ARBA" id="ARBA00022729"/>
    </source>
</evidence>
<evidence type="ECO:0000313" key="15">
    <source>
        <dbReference type="Proteomes" id="UP000261540"/>
    </source>
</evidence>
<dbReference type="FunFam" id="4.10.760.10:FF:000003">
    <property type="entry name" value="Agouti-related peptide 2"/>
    <property type="match status" value="1"/>
</dbReference>
<dbReference type="STRING" id="1676925.ENSPKIP00000022740"/>
<evidence type="ECO:0000256" key="1">
    <source>
        <dbReference type="ARBA" id="ARBA00004613"/>
    </source>
</evidence>
<dbReference type="GO" id="GO:0005796">
    <property type="term" value="C:Golgi lumen"/>
    <property type="evidence" value="ECO:0007669"/>
    <property type="project" value="UniProtKB-SubCell"/>
</dbReference>
<reference evidence="14" key="1">
    <citation type="submission" date="2025-08" db="UniProtKB">
        <authorList>
            <consortium name="Ensembl"/>
        </authorList>
    </citation>
    <scope>IDENTIFICATION</scope>
</reference>
<feature type="domain" description="Agouti" evidence="13">
    <location>
        <begin position="98"/>
        <end position="137"/>
    </location>
</feature>
<comment type="subunit">
    <text evidence="9">Interacts with melanocortin receptors MC3R, MC4R and MC5R.</text>
</comment>
<evidence type="ECO:0000256" key="6">
    <source>
        <dbReference type="ARBA" id="ARBA00023157"/>
    </source>
</evidence>
<evidence type="ECO:0000256" key="7">
    <source>
        <dbReference type="ARBA" id="ARBA00023769"/>
    </source>
</evidence>
<evidence type="ECO:0000259" key="13">
    <source>
        <dbReference type="PROSITE" id="PS51150"/>
    </source>
</evidence>
<evidence type="ECO:0000256" key="12">
    <source>
        <dbReference type="SAM" id="SignalP"/>
    </source>
</evidence>
<feature type="disulfide bond" evidence="11">
    <location>
        <begin position="105"/>
        <end position="119"/>
    </location>
</feature>
<dbReference type="AlphaFoldDB" id="A0A3B3RXV6"/>
<evidence type="ECO:0000256" key="10">
    <source>
        <dbReference type="ARBA" id="ARBA00068128"/>
    </source>
</evidence>
<accession>A0A3B3RXV6</accession>
<name>A0A3B3RXV6_9TELE</name>
<evidence type="ECO:0000256" key="11">
    <source>
        <dbReference type="PROSITE-ProRule" id="PRU00494"/>
    </source>
</evidence>
<feature type="signal peptide" evidence="12">
    <location>
        <begin position="1"/>
        <end position="20"/>
    </location>
</feature>
<proteinExistence type="predicted"/>
<dbReference type="Pfam" id="PF05039">
    <property type="entry name" value="Agouti"/>
    <property type="match status" value="1"/>
</dbReference>
<dbReference type="PANTHER" id="PTHR16551">
    <property type="entry name" value="AGOUTI RELATED"/>
    <property type="match status" value="1"/>
</dbReference>
<protein>
    <recommendedName>
        <fullName evidence="10">Agouti-related protein</fullName>
    </recommendedName>
</protein>
<evidence type="ECO:0000256" key="5">
    <source>
        <dbReference type="ARBA" id="ARBA00023034"/>
    </source>
</evidence>